<comment type="similarity">
    <text evidence="2 4">Belongs to the Mediator complex subunit 11 family.</text>
</comment>
<evidence type="ECO:0000313" key="5">
    <source>
        <dbReference type="EMBL" id="KMZ76152.1"/>
    </source>
</evidence>
<comment type="subcellular location">
    <subcellularLocation>
        <location evidence="1 4">Nucleus</location>
    </subcellularLocation>
</comment>
<protein>
    <recommendedName>
        <fullName evidence="4">Mediator of RNA polymerase II transcription subunit 11</fullName>
    </recommendedName>
    <alternativeName>
        <fullName evidence="4">Mediator complex subunit 11</fullName>
    </alternativeName>
</protein>
<dbReference type="OrthoDB" id="5418434at2759"/>
<comment type="subunit">
    <text evidence="4">Component of the Mediator complex.</text>
</comment>
<keyword evidence="4" id="KW-0804">Transcription</keyword>
<dbReference type="PANTHER" id="PTHR22890">
    <property type="entry name" value="MEDIATOR OF RNA POLYMERASE II TRANSCRIPTION SUBUNIT 11"/>
    <property type="match status" value="1"/>
</dbReference>
<dbReference type="AlphaFoldDB" id="A0A0K9Q613"/>
<dbReference type="EMBL" id="LFYR01000079">
    <property type="protein sequence ID" value="KMZ76152.1"/>
    <property type="molecule type" value="Genomic_DNA"/>
</dbReference>
<keyword evidence="4" id="KW-0805">Transcription regulation</keyword>
<keyword evidence="4" id="KW-0010">Activator</keyword>
<sequence>MAPPQSQSTSMERLHHVEKRIVRVLELAAEAMDDLAYTTGPRMDALFAHCREFMQCIKDIQETLRQEITSACEYRPFEKSDYNARMSSEVCVQKLEYLLIFLNEMKHNTDELKHNTDEMKHDNDELKHNTDEMKHNNDVSVDASMQVEEQIEADIVKEEWKTSIFKV</sequence>
<dbReference type="Pfam" id="PF10280">
    <property type="entry name" value="Med11"/>
    <property type="match status" value="1"/>
</dbReference>
<keyword evidence="3 4" id="KW-0539">Nucleus</keyword>
<evidence type="ECO:0000256" key="1">
    <source>
        <dbReference type="ARBA" id="ARBA00004123"/>
    </source>
</evidence>
<proteinExistence type="inferred from homology"/>
<keyword evidence="6" id="KW-1185">Reference proteome</keyword>
<dbReference type="Proteomes" id="UP000036987">
    <property type="component" value="Unassembled WGS sequence"/>
</dbReference>
<name>A0A0K9Q613_ZOSMR</name>
<dbReference type="GO" id="GO:0006357">
    <property type="term" value="P:regulation of transcription by RNA polymerase II"/>
    <property type="evidence" value="ECO:0007669"/>
    <property type="project" value="InterPro"/>
</dbReference>
<dbReference type="STRING" id="29655.A0A0K9Q613"/>
<dbReference type="GO" id="GO:0016592">
    <property type="term" value="C:mediator complex"/>
    <property type="evidence" value="ECO:0000318"/>
    <property type="project" value="GO_Central"/>
</dbReference>
<comment type="function">
    <text evidence="4">Component of the Mediator complex, a coactivator involved in the regulated transcription of nearly all RNA polymerase II-dependent genes. Mediator functions as a bridge to convey information from gene-specific regulatory proteins to the basal RNA polymerase II transcription machinery. Mediator is recruited to promoters by direct interactions with regulatory proteins and serves as a scaffold for the assembly of a functional pre-initiation complex with RNA polymerase II and the general transcription factors.</text>
</comment>
<accession>A0A0K9Q613</accession>
<evidence type="ECO:0000256" key="3">
    <source>
        <dbReference type="ARBA" id="ARBA00023242"/>
    </source>
</evidence>
<reference evidence="6" key="1">
    <citation type="journal article" date="2016" name="Nature">
        <title>The genome of the seagrass Zostera marina reveals angiosperm adaptation to the sea.</title>
        <authorList>
            <person name="Olsen J.L."/>
            <person name="Rouze P."/>
            <person name="Verhelst B."/>
            <person name="Lin Y.-C."/>
            <person name="Bayer T."/>
            <person name="Collen J."/>
            <person name="Dattolo E."/>
            <person name="De Paoli E."/>
            <person name="Dittami S."/>
            <person name="Maumus F."/>
            <person name="Michel G."/>
            <person name="Kersting A."/>
            <person name="Lauritano C."/>
            <person name="Lohaus R."/>
            <person name="Toepel M."/>
            <person name="Tonon T."/>
            <person name="Vanneste K."/>
            <person name="Amirebrahimi M."/>
            <person name="Brakel J."/>
            <person name="Bostroem C."/>
            <person name="Chovatia M."/>
            <person name="Grimwood J."/>
            <person name="Jenkins J.W."/>
            <person name="Jueterbock A."/>
            <person name="Mraz A."/>
            <person name="Stam W.T."/>
            <person name="Tice H."/>
            <person name="Bornberg-Bauer E."/>
            <person name="Green P.J."/>
            <person name="Pearson G.A."/>
            <person name="Procaccini G."/>
            <person name="Duarte C.M."/>
            <person name="Schmutz J."/>
            <person name="Reusch T.B.H."/>
            <person name="Van de Peer Y."/>
        </authorList>
    </citation>
    <scope>NUCLEOTIDE SEQUENCE [LARGE SCALE GENOMIC DNA]</scope>
    <source>
        <strain evidence="6">cv. Finnish</strain>
    </source>
</reference>
<evidence type="ECO:0000256" key="4">
    <source>
        <dbReference type="RuleBase" id="RU364147"/>
    </source>
</evidence>
<evidence type="ECO:0000313" key="6">
    <source>
        <dbReference type="Proteomes" id="UP000036987"/>
    </source>
</evidence>
<organism evidence="5 6">
    <name type="scientific">Zostera marina</name>
    <name type="common">Eelgrass</name>
    <dbReference type="NCBI Taxonomy" id="29655"/>
    <lineage>
        <taxon>Eukaryota</taxon>
        <taxon>Viridiplantae</taxon>
        <taxon>Streptophyta</taxon>
        <taxon>Embryophyta</taxon>
        <taxon>Tracheophyta</taxon>
        <taxon>Spermatophyta</taxon>
        <taxon>Magnoliopsida</taxon>
        <taxon>Liliopsida</taxon>
        <taxon>Zosteraceae</taxon>
        <taxon>Zostera</taxon>
    </lineage>
</organism>
<dbReference type="InterPro" id="IPR019404">
    <property type="entry name" value="Mediator_Med11"/>
</dbReference>
<comment type="caution">
    <text evidence="5">The sequence shown here is derived from an EMBL/GenBank/DDBJ whole genome shotgun (WGS) entry which is preliminary data.</text>
</comment>
<evidence type="ECO:0000256" key="2">
    <source>
        <dbReference type="ARBA" id="ARBA00008186"/>
    </source>
</evidence>
<gene>
    <name evidence="4" type="primary">MED11</name>
    <name evidence="5" type="ORF">ZOSMA_106G00580</name>
</gene>
<dbReference type="GO" id="GO:0003712">
    <property type="term" value="F:transcription coregulator activity"/>
    <property type="evidence" value="ECO:0007669"/>
    <property type="project" value="InterPro"/>
</dbReference>